<evidence type="ECO:0000259" key="2">
    <source>
        <dbReference type="Pfam" id="PF06722"/>
    </source>
</evidence>
<dbReference type="InterPro" id="IPR002213">
    <property type="entry name" value="UDP_glucos_trans"/>
</dbReference>
<dbReference type="RefSeq" id="WP_275684782.1">
    <property type="nucleotide sequence ID" value="NZ_JAJLJH010000010.1"/>
</dbReference>
<dbReference type="Pfam" id="PF06722">
    <property type="entry name" value="EryCIII-like_C"/>
    <property type="match status" value="1"/>
</dbReference>
<dbReference type="InterPro" id="IPR010610">
    <property type="entry name" value="EryCIII-like_C"/>
</dbReference>
<keyword evidence="4" id="KW-1185">Reference proteome</keyword>
<dbReference type="InterPro" id="IPR004276">
    <property type="entry name" value="GlycoTrans_28_N"/>
</dbReference>
<gene>
    <name evidence="3" type="ORF">LPC04_23725</name>
</gene>
<evidence type="ECO:0000313" key="4">
    <source>
        <dbReference type="Proteomes" id="UP001139353"/>
    </source>
</evidence>
<accession>A0A9X1YM98</accession>
<organism evidence="3 4">
    <name type="scientific">Scleromatobacter humisilvae</name>
    <dbReference type="NCBI Taxonomy" id="2897159"/>
    <lineage>
        <taxon>Bacteria</taxon>
        <taxon>Pseudomonadati</taxon>
        <taxon>Pseudomonadota</taxon>
        <taxon>Betaproteobacteria</taxon>
        <taxon>Burkholderiales</taxon>
        <taxon>Sphaerotilaceae</taxon>
        <taxon>Scleromatobacter</taxon>
    </lineage>
</organism>
<protein>
    <submittedName>
        <fullName evidence="3">Glycosyltransferase</fullName>
    </submittedName>
</protein>
<name>A0A9X1YM98_9BURK</name>
<reference evidence="3" key="1">
    <citation type="submission" date="2021-11" db="EMBL/GenBank/DDBJ databases">
        <title>BS-T2-15 a new species belonging to the Comamonadaceae family isolated from the soil of a French oak forest.</title>
        <authorList>
            <person name="Mieszkin S."/>
            <person name="Alain K."/>
        </authorList>
    </citation>
    <scope>NUCLEOTIDE SEQUENCE</scope>
    <source>
        <strain evidence="3">BS-T2-15</strain>
    </source>
</reference>
<dbReference type="AlphaFoldDB" id="A0A9X1YM98"/>
<comment type="caution">
    <text evidence="3">The sequence shown here is derived from an EMBL/GenBank/DDBJ whole genome shotgun (WGS) entry which is preliminary data.</text>
</comment>
<evidence type="ECO:0000313" key="3">
    <source>
        <dbReference type="EMBL" id="MCK9688733.1"/>
    </source>
</evidence>
<dbReference type="Gene3D" id="3.40.50.2000">
    <property type="entry name" value="Glycogen Phosphorylase B"/>
    <property type="match status" value="2"/>
</dbReference>
<feature type="domain" description="Glycosyltransferase family 28 N-terminal" evidence="1">
    <location>
        <begin position="10"/>
        <end position="101"/>
    </location>
</feature>
<dbReference type="EMBL" id="JAJLJH010000010">
    <property type="protein sequence ID" value="MCK9688733.1"/>
    <property type="molecule type" value="Genomic_DNA"/>
</dbReference>
<dbReference type="GO" id="GO:0033072">
    <property type="term" value="P:vancomycin biosynthetic process"/>
    <property type="evidence" value="ECO:0007669"/>
    <property type="project" value="UniProtKB-ARBA"/>
</dbReference>
<proteinExistence type="predicted"/>
<dbReference type="PANTHER" id="PTHR48050">
    <property type="entry name" value="STEROL 3-BETA-GLUCOSYLTRANSFERASE"/>
    <property type="match status" value="1"/>
</dbReference>
<dbReference type="InterPro" id="IPR050426">
    <property type="entry name" value="Glycosyltransferase_28"/>
</dbReference>
<dbReference type="Pfam" id="PF03033">
    <property type="entry name" value="Glyco_transf_28"/>
    <property type="match status" value="1"/>
</dbReference>
<dbReference type="CDD" id="cd03784">
    <property type="entry name" value="GT1_Gtf-like"/>
    <property type="match status" value="1"/>
</dbReference>
<dbReference type="PANTHER" id="PTHR48050:SF13">
    <property type="entry name" value="STEROL 3-BETA-GLUCOSYLTRANSFERASE UGT80A2"/>
    <property type="match status" value="1"/>
</dbReference>
<dbReference type="GO" id="GO:0016758">
    <property type="term" value="F:hexosyltransferase activity"/>
    <property type="evidence" value="ECO:0007669"/>
    <property type="project" value="InterPro"/>
</dbReference>
<dbReference type="GO" id="GO:0005975">
    <property type="term" value="P:carbohydrate metabolic process"/>
    <property type="evidence" value="ECO:0007669"/>
    <property type="project" value="InterPro"/>
</dbReference>
<evidence type="ECO:0000259" key="1">
    <source>
        <dbReference type="Pfam" id="PF03033"/>
    </source>
</evidence>
<dbReference type="GO" id="GO:0008194">
    <property type="term" value="F:UDP-glycosyltransferase activity"/>
    <property type="evidence" value="ECO:0007669"/>
    <property type="project" value="InterPro"/>
</dbReference>
<dbReference type="SUPFAM" id="SSF53756">
    <property type="entry name" value="UDP-Glycosyltransferase/glycogen phosphorylase"/>
    <property type="match status" value="1"/>
</dbReference>
<feature type="domain" description="Erythromycin biosynthesis protein CIII-like C-terminal" evidence="2">
    <location>
        <begin position="302"/>
        <end position="410"/>
    </location>
</feature>
<sequence length="430" mass="46154">MNLPNPRPHVLVVAVGTAGDLYPFLRIATALRSRGHRVTLLAPPVHADVVARAGLPFRPLGTVEAFHAAMDHPDVWHPSKGFRVLWESMRGNEDLLPDIVATLPADEPVVMLAHPLALLGAALARARRPGLRIVAAWLAPANLRTVHDPMTFGPLPMPRWVPLAWRRWLWRRVDAGVVDPVTVADVNAMHARYGLAPIRHFIEHLQGVSDAHLTLFPPWFTPTAPDWPRPLSEGVFALHDPHVEAALPPELEQFLDDGSAPLILTPGSGNRQADRWLARAVQAAQRVGRRAVLLTPHRAQVPAALPRDMLWLPYVALRTLLPRSAALVHHGGIGTTAEALRAGVPQVIVPLAYDQFDNAARVVALGAGAKVAGGAAGARPRALAAALCRLLASEAIRAGCARAAARCAADAAHDLGAQVERLLELAPPAA</sequence>
<dbReference type="Proteomes" id="UP001139353">
    <property type="component" value="Unassembled WGS sequence"/>
</dbReference>